<feature type="domain" description="Flagellin N-terminal" evidence="6">
    <location>
        <begin position="8"/>
        <end position="139"/>
    </location>
</feature>
<name>A0A6G8IN05_9BURK</name>
<dbReference type="GO" id="GO:0005198">
    <property type="term" value="F:structural molecule activity"/>
    <property type="evidence" value="ECO:0007669"/>
    <property type="project" value="InterPro"/>
</dbReference>
<dbReference type="AlphaFoldDB" id="A0A6G8IN05"/>
<dbReference type="Pfam" id="PF00669">
    <property type="entry name" value="Flagellin_N"/>
    <property type="match status" value="1"/>
</dbReference>
<comment type="subcellular location">
    <subcellularLocation>
        <location evidence="1">Bacterial flagellum</location>
    </subcellularLocation>
    <subcellularLocation>
        <location evidence="2">Secreted</location>
    </subcellularLocation>
</comment>
<dbReference type="Gene3D" id="1.20.1330.10">
    <property type="entry name" value="f41 fragment of flagellin, N-terminal domain"/>
    <property type="match status" value="1"/>
</dbReference>
<dbReference type="GO" id="GO:0009424">
    <property type="term" value="C:bacterial-type flagellum hook"/>
    <property type="evidence" value="ECO:0007669"/>
    <property type="project" value="InterPro"/>
</dbReference>
<evidence type="ECO:0000256" key="5">
    <source>
        <dbReference type="SAM" id="Coils"/>
    </source>
</evidence>
<accession>A0A6G8IN05</accession>
<keyword evidence="4" id="KW-0975">Bacterial flagellum</keyword>
<dbReference type="PANTHER" id="PTHR42792">
    <property type="entry name" value="FLAGELLIN"/>
    <property type="match status" value="1"/>
</dbReference>
<feature type="coiled-coil region" evidence="5">
    <location>
        <begin position="51"/>
        <end position="78"/>
    </location>
</feature>
<dbReference type="InterPro" id="IPR001492">
    <property type="entry name" value="Flagellin"/>
</dbReference>
<dbReference type="PANTHER" id="PTHR42792:SF1">
    <property type="entry name" value="FLAGELLAR HOOK-ASSOCIATED PROTEIN 3"/>
    <property type="match status" value="1"/>
</dbReference>
<dbReference type="EMBL" id="CP049989">
    <property type="protein sequence ID" value="QIM54360.1"/>
    <property type="molecule type" value="Genomic_DNA"/>
</dbReference>
<dbReference type="NCBIfam" id="TIGR02550">
    <property type="entry name" value="flagell_flgL"/>
    <property type="match status" value="1"/>
</dbReference>
<keyword evidence="7" id="KW-0969">Cilium</keyword>
<dbReference type="GO" id="GO:0071973">
    <property type="term" value="P:bacterial-type flagellum-dependent cell motility"/>
    <property type="evidence" value="ECO:0007669"/>
    <property type="project" value="InterPro"/>
</dbReference>
<evidence type="ECO:0000259" key="6">
    <source>
        <dbReference type="Pfam" id="PF00669"/>
    </source>
</evidence>
<dbReference type="GO" id="GO:0005576">
    <property type="term" value="C:extracellular region"/>
    <property type="evidence" value="ECO:0007669"/>
    <property type="project" value="UniProtKB-SubCell"/>
</dbReference>
<keyword evidence="5" id="KW-0175">Coiled coil</keyword>
<gene>
    <name evidence="7" type="primary">flgL</name>
    <name evidence="7" type="ORF">G9Q37_20450</name>
</gene>
<dbReference type="RefSeq" id="WP_166230255.1">
    <property type="nucleotide sequence ID" value="NZ_CP049989.1"/>
</dbReference>
<evidence type="ECO:0000313" key="7">
    <source>
        <dbReference type="EMBL" id="QIM54360.1"/>
    </source>
</evidence>
<organism evidence="7 8">
    <name type="scientific">Hydrogenophaga crocea</name>
    <dbReference type="NCBI Taxonomy" id="2716225"/>
    <lineage>
        <taxon>Bacteria</taxon>
        <taxon>Pseudomonadati</taxon>
        <taxon>Pseudomonadota</taxon>
        <taxon>Betaproteobacteria</taxon>
        <taxon>Burkholderiales</taxon>
        <taxon>Comamonadaceae</taxon>
        <taxon>Hydrogenophaga</taxon>
    </lineage>
</organism>
<evidence type="ECO:0000313" key="8">
    <source>
        <dbReference type="Proteomes" id="UP000503162"/>
    </source>
</evidence>
<sequence>MSFRIATSNQYDRTVAQLGMRQTELARQQERMSTGKQVLKASDDPVAATLNEASRNRSSRLEADLRALNASRTSLQQAESGLAESGELMIKVKELLVSAGNGSYTDAERADIARQLEGLREQLITVANRTDSSGRTLYGGLGGNSVPFVDVYSPSGNGVVFQGLRGQPAPGDNSLPQTLDGNAIWMRVPQGNGSFTLSVPTSNTGSVTTSLGEVTNTAALTGDNYRVDFAVVAGVTQYTLTNTTTGTPVPGHVGVPYVSGATINADGLSFSMTGDPAAGDRVDLAANTGPTSVFGVIENAVAALRYNGPGEQTFRTQELGRAMTEMESSLDSVLLARGRVGEWLNRADSQETLMKDRVVDLETEQSRLTDLDPVKGISDFQKQQLALDAAIKSYAQVQRLSLFNQI</sequence>
<dbReference type="KEGG" id="hcz:G9Q37_20450"/>
<keyword evidence="8" id="KW-1185">Reference proteome</keyword>
<keyword evidence="7" id="KW-0282">Flagellum</keyword>
<keyword evidence="7" id="KW-0966">Cell projection</keyword>
<proteinExistence type="inferred from homology"/>
<reference evidence="7 8" key="1">
    <citation type="submission" date="2020-03" db="EMBL/GenBank/DDBJ databases">
        <title>Hydrogenophaga sp. nov. isolated from cyanobacterial mat.</title>
        <authorList>
            <person name="Thorat V."/>
            <person name="Kirdat K."/>
            <person name="Tiwarekar B."/>
            <person name="Costa E.D."/>
            <person name="Yadav A."/>
        </authorList>
    </citation>
    <scope>NUCLEOTIDE SEQUENCE [LARGE SCALE GENOMIC DNA]</scope>
    <source>
        <strain evidence="7 8">BA0156</strain>
    </source>
</reference>
<comment type="similarity">
    <text evidence="3">Belongs to the bacterial flagellin family.</text>
</comment>
<evidence type="ECO:0000256" key="3">
    <source>
        <dbReference type="ARBA" id="ARBA00005709"/>
    </source>
</evidence>
<dbReference type="Proteomes" id="UP000503162">
    <property type="component" value="Chromosome"/>
</dbReference>
<evidence type="ECO:0000256" key="4">
    <source>
        <dbReference type="ARBA" id="ARBA00023143"/>
    </source>
</evidence>
<evidence type="ECO:0000256" key="1">
    <source>
        <dbReference type="ARBA" id="ARBA00004365"/>
    </source>
</evidence>
<protein>
    <submittedName>
        <fullName evidence="7">Flagellar hook-associated protein 3</fullName>
    </submittedName>
</protein>
<dbReference type="SUPFAM" id="SSF64518">
    <property type="entry name" value="Phase 1 flagellin"/>
    <property type="match status" value="1"/>
</dbReference>
<evidence type="ECO:0000256" key="2">
    <source>
        <dbReference type="ARBA" id="ARBA00004613"/>
    </source>
</evidence>
<dbReference type="InterPro" id="IPR001029">
    <property type="entry name" value="Flagellin_N"/>
</dbReference>
<dbReference type="InterPro" id="IPR013384">
    <property type="entry name" value="Flagell_FlgL"/>
</dbReference>